<comment type="similarity">
    <text evidence="1">Belongs to the Gfo/Idh/MocA family.</text>
</comment>
<proteinExistence type="inferred from homology"/>
<dbReference type="Gene3D" id="3.40.50.720">
    <property type="entry name" value="NAD(P)-binding Rossmann-like Domain"/>
    <property type="match status" value="1"/>
</dbReference>
<feature type="domain" description="GFO/IDH/MocA-like oxidoreductase" evidence="4">
    <location>
        <begin position="132"/>
        <end position="247"/>
    </location>
</feature>
<dbReference type="InterPro" id="IPR050984">
    <property type="entry name" value="Gfo/Idh/MocA_domain"/>
</dbReference>
<sequence length="363" mass="40226">MSNKIRWGIIGTGYVAKQFAEGLRLIPDAQLLAITSRTASKAQEFAKRYQVERVYNSSEDLVKDPDIDVVYIATPPHRHEADCVLCLESGKAILCEKPFTTTAKAASEVINLARQKQLFCMEAMWMRFIPLIQEIKQLIDSGTIGEIRTLSADFGVPTEFSPSSHLFNPELGGGALLDRGIYTLNLAVYLLGIPAKIMSQARRGKTGVDEEVAIILSYPQGALATLSASLTTYTSNQALIAGTKGKITIHEPFYCSERASITTKLPIFNPSLISTPSTKQKLVASVKSNSLLKSLYLHLASYLSPLTSRSSQQKIQPFIGNGYQYEALEVMRCLQQGKIESEIMPLDETLKIMELVEQIRDRW</sequence>
<protein>
    <submittedName>
        <fullName evidence="5">Dehydrogenase</fullName>
    </submittedName>
</protein>
<keyword evidence="2" id="KW-0560">Oxidoreductase</keyword>
<dbReference type="Proteomes" id="UP000238762">
    <property type="component" value="Unassembled WGS sequence"/>
</dbReference>
<evidence type="ECO:0000259" key="3">
    <source>
        <dbReference type="Pfam" id="PF01408"/>
    </source>
</evidence>
<dbReference type="InterPro" id="IPR036291">
    <property type="entry name" value="NAD(P)-bd_dom_sf"/>
</dbReference>
<dbReference type="SUPFAM" id="SSF55347">
    <property type="entry name" value="Glyceraldehyde-3-phosphate dehydrogenase-like, C-terminal domain"/>
    <property type="match status" value="1"/>
</dbReference>
<dbReference type="GO" id="GO:0016491">
    <property type="term" value="F:oxidoreductase activity"/>
    <property type="evidence" value="ECO:0007669"/>
    <property type="project" value="UniProtKB-KW"/>
</dbReference>
<dbReference type="PANTHER" id="PTHR22604:SF105">
    <property type="entry name" value="TRANS-1,2-DIHYDROBENZENE-1,2-DIOL DEHYDROGENASE"/>
    <property type="match status" value="1"/>
</dbReference>
<dbReference type="PANTHER" id="PTHR22604">
    <property type="entry name" value="OXIDOREDUCTASES"/>
    <property type="match status" value="1"/>
</dbReference>
<feature type="domain" description="Gfo/Idh/MocA-like oxidoreductase N-terminal" evidence="3">
    <location>
        <begin position="5"/>
        <end position="121"/>
    </location>
</feature>
<evidence type="ECO:0000256" key="2">
    <source>
        <dbReference type="ARBA" id="ARBA00023002"/>
    </source>
</evidence>
<reference evidence="5 6" key="2">
    <citation type="submission" date="2018-03" db="EMBL/GenBank/DDBJ databases">
        <title>The ancient ancestry and fast evolution of plastids.</title>
        <authorList>
            <person name="Moore K.R."/>
            <person name="Magnabosco C."/>
            <person name="Momper L."/>
            <person name="Gold D.A."/>
            <person name="Bosak T."/>
            <person name="Fournier G.P."/>
        </authorList>
    </citation>
    <scope>NUCLEOTIDE SEQUENCE [LARGE SCALE GENOMIC DNA]</scope>
    <source>
        <strain evidence="5 6">CCAP 1448/3</strain>
    </source>
</reference>
<dbReference type="InterPro" id="IPR055170">
    <property type="entry name" value="GFO_IDH_MocA-like_dom"/>
</dbReference>
<gene>
    <name evidence="5" type="ORF">C7B64_01035</name>
</gene>
<evidence type="ECO:0000256" key="1">
    <source>
        <dbReference type="ARBA" id="ARBA00010928"/>
    </source>
</evidence>
<organism evidence="5 6">
    <name type="scientific">Merismopedia glauca CCAP 1448/3</name>
    <dbReference type="NCBI Taxonomy" id="1296344"/>
    <lineage>
        <taxon>Bacteria</taxon>
        <taxon>Bacillati</taxon>
        <taxon>Cyanobacteriota</taxon>
        <taxon>Cyanophyceae</taxon>
        <taxon>Synechococcales</taxon>
        <taxon>Merismopediaceae</taxon>
        <taxon>Merismopedia</taxon>
    </lineage>
</organism>
<dbReference type="Pfam" id="PF22725">
    <property type="entry name" value="GFO_IDH_MocA_C3"/>
    <property type="match status" value="1"/>
</dbReference>
<dbReference type="RefSeq" id="WP_106286805.1">
    <property type="nucleotide sequence ID" value="NZ_CAWNTC010000123.1"/>
</dbReference>
<dbReference type="SUPFAM" id="SSF51735">
    <property type="entry name" value="NAD(P)-binding Rossmann-fold domains"/>
    <property type="match status" value="1"/>
</dbReference>
<dbReference type="InterPro" id="IPR000683">
    <property type="entry name" value="Gfo/Idh/MocA-like_OxRdtase_N"/>
</dbReference>
<accession>A0A2T1CAC6</accession>
<dbReference type="Gene3D" id="3.30.360.10">
    <property type="entry name" value="Dihydrodipicolinate Reductase, domain 2"/>
    <property type="match status" value="1"/>
</dbReference>
<evidence type="ECO:0000259" key="4">
    <source>
        <dbReference type="Pfam" id="PF22725"/>
    </source>
</evidence>
<evidence type="ECO:0000313" key="5">
    <source>
        <dbReference type="EMBL" id="PSB05118.1"/>
    </source>
</evidence>
<comment type="caution">
    <text evidence="5">The sequence shown here is derived from an EMBL/GenBank/DDBJ whole genome shotgun (WGS) entry which is preliminary data.</text>
</comment>
<evidence type="ECO:0000313" key="6">
    <source>
        <dbReference type="Proteomes" id="UP000238762"/>
    </source>
</evidence>
<dbReference type="OrthoDB" id="9815825at2"/>
<reference evidence="5 6" key="1">
    <citation type="submission" date="2018-02" db="EMBL/GenBank/DDBJ databases">
        <authorList>
            <person name="Cohen D.B."/>
            <person name="Kent A.D."/>
        </authorList>
    </citation>
    <scope>NUCLEOTIDE SEQUENCE [LARGE SCALE GENOMIC DNA]</scope>
    <source>
        <strain evidence="5 6">CCAP 1448/3</strain>
    </source>
</reference>
<dbReference type="AlphaFoldDB" id="A0A2T1CAC6"/>
<dbReference type="GO" id="GO:0000166">
    <property type="term" value="F:nucleotide binding"/>
    <property type="evidence" value="ECO:0007669"/>
    <property type="project" value="InterPro"/>
</dbReference>
<name>A0A2T1CAC6_9CYAN</name>
<keyword evidence="6" id="KW-1185">Reference proteome</keyword>
<dbReference type="EMBL" id="PVWJ01000003">
    <property type="protein sequence ID" value="PSB05118.1"/>
    <property type="molecule type" value="Genomic_DNA"/>
</dbReference>
<dbReference type="Pfam" id="PF01408">
    <property type="entry name" value="GFO_IDH_MocA"/>
    <property type="match status" value="1"/>
</dbReference>